<dbReference type="Gene3D" id="3.90.70.80">
    <property type="match status" value="1"/>
</dbReference>
<protein>
    <recommendedName>
        <fullName evidence="3">OTU domain-containing protein</fullName>
    </recommendedName>
</protein>
<dbReference type="PANTHER" id="PTHR47642">
    <property type="entry name" value="ATP-DEPENDENT DNA HELICASE"/>
    <property type="match status" value="1"/>
</dbReference>
<evidence type="ECO:0000256" key="2">
    <source>
        <dbReference type="SAM" id="MobiDB-lite"/>
    </source>
</evidence>
<dbReference type="SUPFAM" id="SSF52540">
    <property type="entry name" value="P-loop containing nucleoside triphosphate hydrolases"/>
    <property type="match status" value="1"/>
</dbReference>
<feature type="region of interest" description="Disordered" evidence="2">
    <location>
        <begin position="1174"/>
        <end position="1196"/>
    </location>
</feature>
<dbReference type="OrthoDB" id="6149688at2759"/>
<dbReference type="InterPro" id="IPR051055">
    <property type="entry name" value="PIF1_helicase"/>
</dbReference>
<keyword evidence="1" id="KW-0175">Coiled coil</keyword>
<feature type="domain" description="OTU" evidence="3">
    <location>
        <begin position="42"/>
        <end position="174"/>
    </location>
</feature>
<keyword evidence="5" id="KW-1185">Reference proteome</keyword>
<comment type="caution">
    <text evidence="4">The sequence shown here is derived from an EMBL/GenBank/DDBJ whole genome shotgun (WGS) entry which is preliminary data.</text>
</comment>
<dbReference type="SUPFAM" id="SSF54001">
    <property type="entry name" value="Cysteine proteinases"/>
    <property type="match status" value="1"/>
</dbReference>
<evidence type="ECO:0000259" key="3">
    <source>
        <dbReference type="PROSITE" id="PS50802"/>
    </source>
</evidence>
<dbReference type="Pfam" id="PF02338">
    <property type="entry name" value="OTU"/>
    <property type="match status" value="1"/>
</dbReference>
<evidence type="ECO:0000256" key="1">
    <source>
        <dbReference type="SAM" id="Coils"/>
    </source>
</evidence>
<dbReference type="Proteomes" id="UP000683360">
    <property type="component" value="Unassembled WGS sequence"/>
</dbReference>
<dbReference type="InterPro" id="IPR038765">
    <property type="entry name" value="Papain-like_cys_pep_sf"/>
</dbReference>
<name>A0A8S3T4N5_MYTED</name>
<accession>A0A8S3T4N5</accession>
<proteinExistence type="predicted"/>
<dbReference type="InterPro" id="IPR046700">
    <property type="entry name" value="DUF6570"/>
</dbReference>
<dbReference type="PROSITE" id="PS50802">
    <property type="entry name" value="OTU"/>
    <property type="match status" value="1"/>
</dbReference>
<reference evidence="4" key="1">
    <citation type="submission" date="2021-03" db="EMBL/GenBank/DDBJ databases">
        <authorList>
            <person name="Bekaert M."/>
        </authorList>
    </citation>
    <scope>NUCLEOTIDE SEQUENCE</scope>
</reference>
<dbReference type="Pfam" id="PF20209">
    <property type="entry name" value="DUF6570"/>
    <property type="match status" value="1"/>
</dbReference>
<dbReference type="CDD" id="cd22755">
    <property type="entry name" value="OTU_CeDUB-like"/>
    <property type="match status" value="1"/>
</dbReference>
<dbReference type="InterPro" id="IPR003323">
    <property type="entry name" value="OTU_dom"/>
</dbReference>
<dbReference type="InterPro" id="IPR027417">
    <property type="entry name" value="P-loop_NTPase"/>
</dbReference>
<evidence type="ECO:0000313" key="4">
    <source>
        <dbReference type="EMBL" id="CAG2225830.1"/>
    </source>
</evidence>
<feature type="compositionally biased region" description="Acidic residues" evidence="2">
    <location>
        <begin position="695"/>
        <end position="709"/>
    </location>
</feature>
<dbReference type="PANTHER" id="PTHR47642:SF5">
    <property type="entry name" value="ATP-DEPENDENT DNA HELICASE"/>
    <property type="match status" value="1"/>
</dbReference>
<organism evidence="4 5">
    <name type="scientific">Mytilus edulis</name>
    <name type="common">Blue mussel</name>
    <dbReference type="NCBI Taxonomy" id="6550"/>
    <lineage>
        <taxon>Eukaryota</taxon>
        <taxon>Metazoa</taxon>
        <taxon>Spiralia</taxon>
        <taxon>Lophotrochozoa</taxon>
        <taxon>Mollusca</taxon>
        <taxon>Bivalvia</taxon>
        <taxon>Autobranchia</taxon>
        <taxon>Pteriomorphia</taxon>
        <taxon>Mytilida</taxon>
        <taxon>Mytiloidea</taxon>
        <taxon>Mytilidae</taxon>
        <taxon>Mytilinae</taxon>
        <taxon>Mytilus</taxon>
    </lineage>
</organism>
<feature type="coiled-coil region" evidence="1">
    <location>
        <begin position="458"/>
        <end position="485"/>
    </location>
</feature>
<dbReference type="EMBL" id="CAJPWZ010001862">
    <property type="protein sequence ID" value="CAG2225830.1"/>
    <property type="molecule type" value="Genomic_DNA"/>
</dbReference>
<feature type="region of interest" description="Disordered" evidence="2">
    <location>
        <begin position="695"/>
        <end position="742"/>
    </location>
</feature>
<gene>
    <name evidence="4" type="ORF">MEDL_38942</name>
</gene>
<sequence length="1489" mass="173776">MSYDFKPINTIAKKKLCLIVKIPTKHIHKQITNTIFDMGPPSTTKSITGDGNCLFRAISYALSNRQEFYGNIRKAIVDHLIKNAEMFKSFLQPRFKTVKEHIHTLQMKENNVWGTELEIIACADLLKTDIYTYYNDSWIKYSSSQLCNKNKINVQAIYLQHLTGINHYEVVTAVSQKSRYQNRMQSSPVEREKSEFDRKCEVLTLKINDSDNSSDDESKVLSKAEKERIRYRKDEEFKARKISTLKRKYRENETYRDIAIQAGIKKYREDKDYRDALKESGTQKYKENEDYRDNLIQSGIQKYQENDKYREKLKRASVYKYEEDEQHKKHVKQASVQKYKEDEKHKELVKQASVQKYKEDKKHKKLVKQASVQKYKEDEKHKEHEKLASVKKYKEDEKHKEHVKLASVHKYKEDEMHKEHVKQASIKKYKEDEKHKEHVKQASIQKYADDDSHRCKVKQQTETRRENLKQENKQITEVIRKFKDAVKKGPECVCSCCLRLFFEKQVLICKKGSYDSSIYDSCTTEKYKHICTDDCNTHCAFEGTCRTSLWICYTCHRKMMRGKIPADSFSNGLMLEDVPLELKQLNSIEQQLIALNIPFMKIMALPKGGQKGVHGPIVCVPSDLKKVTTILPRSEDESLLLKVKLKRKLNYKGYDKYQYVRPNHLEQALVYLKDKNVWYKDVAINDEWINPIPEVNDDQVVNDESDSDSDDTKMMGNKEIQKDELENISKSSKVGNEREVESEQYSYIDDKLRGVQLDTCLQPADIGQEALDLCFDQVFNLAPAENNNPLSVLKEPGIEAKTFPVHFPSGKNTSDEDRDEKLTIGRYFNLRLMSVENRFARDTNYIFFSQYLTELNSVISNVQISLRKQCPFSKEGKKVTREMLCNKETLKELFKKDEAIKYLKPIQNAPKFGEDDIDDIITFIDKYITCEIPDEKEDKELHDIVMAVHQHSKKHSKSCKKKGTVCRFNFPRPPSSRTFISEPSDPDKDSEDDEELAKEILSDLWEVIKNHEDENLDVSEIFKKIGLTQESFETYYRFITNRNTVVLKRQPNEIYTNQYNPHLLRAWDANMDIQYILDAFSCVVYIISYISKAERELGLLLQQTKNEAEEGNLNAQQTMKKVGTSYLHHREISAQEAVFRVTGLRLRECSRKVEFIPVGENPCRMSVPLKDLEKQQNCKSSKRKRQNSDSEDEDENSTWMNNIVDRYKGRPHIDIFIKLCLARFTSEYSVILESQLPQKINKDTTFKLDGSLGYIRKRTRTSPAVIKYPRFSQENSPEKYYQSILQLYLPYRYDEQLKPLLFQTYENFFTCGRVKFQGDNTLSSVKEIVIKNMSDFVKNGHDLEEAEKQFHEKDPKEDAWCELCPEAEVNRRECIDEGKVSSVIEEDLSIPDLNEKSSSSVGTNLLSVSLTKNEIIPRLRSLNVKQRRILYKVRDWCIQKANGKTPEPLHLFITGGAGTGKSHLIKCIQYEATRILAQTTNNPDDLTVH</sequence>
<evidence type="ECO:0000313" key="5">
    <source>
        <dbReference type="Proteomes" id="UP000683360"/>
    </source>
</evidence>